<keyword evidence="3" id="KW-1185">Reference proteome</keyword>
<evidence type="ECO:0000313" key="2">
    <source>
        <dbReference type="EMBL" id="MBE9577578.1"/>
    </source>
</evidence>
<feature type="non-terminal residue" evidence="2">
    <location>
        <position position="83"/>
    </location>
</feature>
<sequence>MKKILFLMLLGSTSAVGQVLSNQPVVNQIAGQNAFLDASTNFNDAGSVGKGLVFPQTDLTTWTFDTSALDGINFPTAFDGMIV</sequence>
<gene>
    <name evidence="2" type="ORF">IM755_12765</name>
</gene>
<comment type="caution">
    <text evidence="2">The sequence shown here is derived from an EMBL/GenBank/DDBJ whole genome shotgun (WGS) entry which is preliminary data.</text>
</comment>
<dbReference type="EMBL" id="JADFTZ010000017">
    <property type="protein sequence ID" value="MBE9577578.1"/>
    <property type="molecule type" value="Genomic_DNA"/>
</dbReference>
<dbReference type="Proteomes" id="UP000656274">
    <property type="component" value="Unassembled WGS sequence"/>
</dbReference>
<evidence type="ECO:0000256" key="1">
    <source>
        <dbReference type="SAM" id="SignalP"/>
    </source>
</evidence>
<keyword evidence="1" id="KW-0732">Signal</keyword>
<accession>A0ABR9WVA3</accession>
<protein>
    <submittedName>
        <fullName evidence="2">Uncharacterized protein</fullName>
    </submittedName>
</protein>
<feature type="signal peptide" evidence="1">
    <location>
        <begin position="1"/>
        <end position="17"/>
    </location>
</feature>
<evidence type="ECO:0000313" key="3">
    <source>
        <dbReference type="Proteomes" id="UP000656274"/>
    </source>
</evidence>
<organism evidence="2 3">
    <name type="scientific">Flavobacterium proteolyticum</name>
    <dbReference type="NCBI Taxonomy" id="2911683"/>
    <lineage>
        <taxon>Bacteria</taxon>
        <taxon>Pseudomonadati</taxon>
        <taxon>Bacteroidota</taxon>
        <taxon>Flavobacteriia</taxon>
        <taxon>Flavobacteriales</taxon>
        <taxon>Flavobacteriaceae</taxon>
        <taxon>Flavobacterium</taxon>
    </lineage>
</organism>
<reference evidence="2 3" key="1">
    <citation type="submission" date="2020-10" db="EMBL/GenBank/DDBJ databases">
        <title>The genome sequence of Flavobacterium aquaticum 1Y8A.</title>
        <authorList>
            <person name="Liu Y."/>
        </authorList>
    </citation>
    <scope>NUCLEOTIDE SEQUENCE [LARGE SCALE GENOMIC DNA]</scope>
    <source>
        <strain evidence="2 3">1Y8A</strain>
    </source>
</reference>
<proteinExistence type="predicted"/>
<name>A0ABR9WVA3_9FLAO</name>
<feature type="chain" id="PRO_5047446184" evidence="1">
    <location>
        <begin position="18"/>
        <end position="83"/>
    </location>
</feature>